<proteinExistence type="predicted"/>
<keyword evidence="2" id="KW-1185">Reference proteome</keyword>
<dbReference type="EMBL" id="CP092621">
    <property type="protein sequence ID" value="UMM16798.1"/>
    <property type="molecule type" value="Genomic_DNA"/>
</dbReference>
<name>A0AAE9EC56_CAEBR</name>
<organism evidence="1 2">
    <name type="scientific">Caenorhabditis briggsae</name>
    <dbReference type="NCBI Taxonomy" id="6238"/>
    <lineage>
        <taxon>Eukaryota</taxon>
        <taxon>Metazoa</taxon>
        <taxon>Ecdysozoa</taxon>
        <taxon>Nematoda</taxon>
        <taxon>Chromadorea</taxon>
        <taxon>Rhabditida</taxon>
        <taxon>Rhabditina</taxon>
        <taxon>Rhabditomorpha</taxon>
        <taxon>Rhabditoidea</taxon>
        <taxon>Rhabditidae</taxon>
        <taxon>Peloderinae</taxon>
        <taxon>Caenorhabditis</taxon>
    </lineage>
</organism>
<evidence type="ECO:0000313" key="2">
    <source>
        <dbReference type="Proteomes" id="UP000829354"/>
    </source>
</evidence>
<sequence>MYVLRRFTAYIPLPLHDTYRRVRTKWKNQIFEHILRICSSEGDDVKAENCEFWMNVKNNKTVESGATVYNPFLGKLIVENLQKKMTEFI</sequence>
<dbReference type="AlphaFoldDB" id="A0AAE9EC56"/>
<evidence type="ECO:0000313" key="1">
    <source>
        <dbReference type="EMBL" id="UMM16798.1"/>
    </source>
</evidence>
<protein>
    <submittedName>
        <fullName evidence="1">Uncharacterized protein</fullName>
    </submittedName>
</protein>
<reference evidence="1 2" key="1">
    <citation type="submission" date="2022-04" db="EMBL/GenBank/DDBJ databases">
        <title>Chromosome-level reference genomes for two strains of Caenorhabditis briggsae: an improved platform for comparative genomics.</title>
        <authorList>
            <person name="Stevens L."/>
            <person name="Andersen E."/>
        </authorList>
    </citation>
    <scope>NUCLEOTIDE SEQUENCE [LARGE SCALE GENOMIC DNA]</scope>
    <source>
        <strain evidence="1">VX34</strain>
        <tissue evidence="1">Whole-organism</tissue>
    </source>
</reference>
<dbReference type="Proteomes" id="UP000829354">
    <property type="component" value="Chromosome II"/>
</dbReference>
<accession>A0AAE9EC56</accession>
<gene>
    <name evidence="1" type="ORF">L5515_013654</name>
</gene>